<proteinExistence type="predicted"/>
<protein>
    <recommendedName>
        <fullName evidence="3">Lipoprotein</fullName>
    </recommendedName>
</protein>
<sequence>MIDRRTFTFGLLALAPLAGCSSTAEVTRAAVSEPSIDGLTRALIALDPSVAPEEAARAARISHEYAADLRVKYQVTDPPLVHNYKVNSGMRPRGICVHWADDIESRLRQERFRTLYIHRAISPPRTSFHISHSAPILSARGQTMFEGIVIDGWREGGNLVWAPVSNDPDYNWRPRAEVLGKIAERRAEQQARLTE</sequence>
<comment type="caution">
    <text evidence="1">The sequence shown here is derived from an EMBL/GenBank/DDBJ whole genome shotgun (WGS) entry which is preliminary data.</text>
</comment>
<dbReference type="EMBL" id="JBHRXI010000016">
    <property type="protein sequence ID" value="MFC3615202.1"/>
    <property type="molecule type" value="Genomic_DNA"/>
</dbReference>
<dbReference type="Proteomes" id="UP001595629">
    <property type="component" value="Unassembled WGS sequence"/>
</dbReference>
<gene>
    <name evidence="1" type="ORF">ACFORG_15665</name>
</gene>
<reference evidence="2" key="1">
    <citation type="journal article" date="2019" name="Int. J. Syst. Evol. Microbiol.">
        <title>The Global Catalogue of Microorganisms (GCM) 10K type strain sequencing project: providing services to taxonomists for standard genome sequencing and annotation.</title>
        <authorList>
            <consortium name="The Broad Institute Genomics Platform"/>
            <consortium name="The Broad Institute Genome Sequencing Center for Infectious Disease"/>
            <person name="Wu L."/>
            <person name="Ma J."/>
        </authorList>
    </citation>
    <scope>NUCLEOTIDE SEQUENCE [LARGE SCALE GENOMIC DNA]</scope>
    <source>
        <strain evidence="2">KCTC 42911</strain>
    </source>
</reference>
<evidence type="ECO:0000313" key="2">
    <source>
        <dbReference type="Proteomes" id="UP001595629"/>
    </source>
</evidence>
<dbReference type="RefSeq" id="WP_386736458.1">
    <property type="nucleotide sequence ID" value="NZ_JBHRXI010000016.1"/>
</dbReference>
<accession>A0ABV7THV8</accession>
<evidence type="ECO:0008006" key="3">
    <source>
        <dbReference type="Google" id="ProtNLM"/>
    </source>
</evidence>
<name>A0ABV7THV8_9RHOB</name>
<keyword evidence="2" id="KW-1185">Reference proteome</keyword>
<organism evidence="1 2">
    <name type="scientific">Lutimaribacter marinistellae</name>
    <dbReference type="NCBI Taxonomy" id="1820329"/>
    <lineage>
        <taxon>Bacteria</taxon>
        <taxon>Pseudomonadati</taxon>
        <taxon>Pseudomonadota</taxon>
        <taxon>Alphaproteobacteria</taxon>
        <taxon>Rhodobacterales</taxon>
        <taxon>Roseobacteraceae</taxon>
        <taxon>Lutimaribacter</taxon>
    </lineage>
</organism>
<evidence type="ECO:0000313" key="1">
    <source>
        <dbReference type="EMBL" id="MFC3615202.1"/>
    </source>
</evidence>